<dbReference type="VEuPathDB" id="FungiDB:G647_01912"/>
<keyword evidence="5" id="KW-1185">Reference proteome</keyword>
<feature type="domain" description="Interferon-related developmental regulator N-terminal" evidence="3">
    <location>
        <begin position="94"/>
        <end position="396"/>
    </location>
</feature>
<dbReference type="PANTHER" id="PTHR12354">
    <property type="entry name" value="INTERFERON-RELATED DEVELOPMENTAL REGULATOR"/>
    <property type="match status" value="1"/>
</dbReference>
<dbReference type="OrthoDB" id="18978at2759"/>
<dbReference type="VEuPathDB" id="FungiDB:CLCR_03493"/>
<name>A0A1C1CG96_9EURO</name>
<sequence length="499" mass="55346">MHDDLRRKALESGKTVSKKAQSKQSSRGSSRGNSAPNSRAASRVQSRDVSDDEDLDKGNLSDETTQRYRDLRSAGLPAHETDTMAHSINSIDALLETDDINEYTTDQARFAVNNVIDEILDRKGSSTQAREHHLTVYAKYVASHYLADVLYNRVEELLPAFLRSIKAESSETETTTALRALALTAITYAAPSLYETVSSALKRSIADSQSAPVKAAAIYSLGICTVFGGAGDDEILDVMTFLHEVVASDGAFVNADDSVEVVAAALHTYGLLATEVDDLEHESEDAVTTFLDQLDADNAKVQIAAGENIALLFEKCYTPREEDDESSEEEDESPEEELSDRPHIQSYLIKRYNPYHNAKEVVDKVNALASLSTKSMNRRDKRSLHQAFATIALTVEDPRSGLQSNNASKMVVRIHREGEMRVDKWWKLMRLNAVRRLLGSGFVNHYFEGNKQVLDALPMIMRGVGEAGMQSPRKMPANKAAKGKYRDQRRFISANYSEN</sequence>
<evidence type="ECO:0000256" key="2">
    <source>
        <dbReference type="SAM" id="MobiDB-lite"/>
    </source>
</evidence>
<dbReference type="InterPro" id="IPR016024">
    <property type="entry name" value="ARM-type_fold"/>
</dbReference>
<accession>A0A1C1CG96</accession>
<dbReference type="STRING" id="86049.A0A1C1CG96"/>
<dbReference type="SUPFAM" id="SSF48371">
    <property type="entry name" value="ARM repeat"/>
    <property type="match status" value="1"/>
</dbReference>
<evidence type="ECO:0000256" key="1">
    <source>
        <dbReference type="ARBA" id="ARBA00008828"/>
    </source>
</evidence>
<dbReference type="InterPro" id="IPR011989">
    <property type="entry name" value="ARM-like"/>
</dbReference>
<organism evidence="4 5">
    <name type="scientific">Cladophialophora carrionii</name>
    <dbReference type="NCBI Taxonomy" id="86049"/>
    <lineage>
        <taxon>Eukaryota</taxon>
        <taxon>Fungi</taxon>
        <taxon>Dikarya</taxon>
        <taxon>Ascomycota</taxon>
        <taxon>Pezizomycotina</taxon>
        <taxon>Eurotiomycetes</taxon>
        <taxon>Chaetothyriomycetidae</taxon>
        <taxon>Chaetothyriales</taxon>
        <taxon>Herpotrichiellaceae</taxon>
        <taxon>Cladophialophora</taxon>
    </lineage>
</organism>
<feature type="compositionally biased region" description="Basic and acidic residues" evidence="2">
    <location>
        <begin position="1"/>
        <end position="11"/>
    </location>
</feature>
<dbReference type="InterPro" id="IPR039777">
    <property type="entry name" value="IFRD"/>
</dbReference>
<feature type="compositionally biased region" description="Basic and acidic residues" evidence="2">
    <location>
        <begin position="56"/>
        <end position="68"/>
    </location>
</feature>
<evidence type="ECO:0000259" key="3">
    <source>
        <dbReference type="Pfam" id="PF05004"/>
    </source>
</evidence>
<comment type="caution">
    <text evidence="4">The sequence shown here is derived from an EMBL/GenBank/DDBJ whole genome shotgun (WGS) entry which is preliminary data.</text>
</comment>
<dbReference type="EMBL" id="LGRB01000013">
    <property type="protein sequence ID" value="OCT47471.1"/>
    <property type="molecule type" value="Genomic_DNA"/>
</dbReference>
<reference evidence="5" key="1">
    <citation type="submission" date="2015-07" db="EMBL/GenBank/DDBJ databases">
        <authorList>
            <person name="Teixeira M.M."/>
            <person name="Souza R.C."/>
            <person name="Almeida L.G."/>
            <person name="Vicente V.A."/>
            <person name="de Hoog S."/>
            <person name="Bocca A.L."/>
            <person name="de Almeida S.R."/>
            <person name="Vasconcelos A.T."/>
            <person name="Felipe M.S."/>
        </authorList>
    </citation>
    <scope>NUCLEOTIDE SEQUENCE [LARGE SCALE GENOMIC DNA]</scope>
    <source>
        <strain evidence="5">KSF</strain>
    </source>
</reference>
<dbReference type="PANTHER" id="PTHR12354:SF1">
    <property type="entry name" value="INTERFERON-RELATED DEVELOPMENTAL REGULATOR 1"/>
    <property type="match status" value="1"/>
</dbReference>
<dbReference type="Proteomes" id="UP000094526">
    <property type="component" value="Unassembled WGS sequence"/>
</dbReference>
<dbReference type="AlphaFoldDB" id="A0A1C1CG96"/>
<evidence type="ECO:0000313" key="4">
    <source>
        <dbReference type="EMBL" id="OCT47471.1"/>
    </source>
</evidence>
<dbReference type="eggNOG" id="KOG2842">
    <property type="taxonomic scope" value="Eukaryota"/>
</dbReference>
<gene>
    <name evidence="4" type="ORF">CLCR_03493</name>
</gene>
<feature type="compositionally biased region" description="Acidic residues" evidence="2">
    <location>
        <begin position="321"/>
        <end position="338"/>
    </location>
</feature>
<evidence type="ECO:0000313" key="5">
    <source>
        <dbReference type="Proteomes" id="UP000094526"/>
    </source>
</evidence>
<proteinExistence type="inferred from homology"/>
<feature type="region of interest" description="Disordered" evidence="2">
    <location>
        <begin position="1"/>
        <end position="68"/>
    </location>
</feature>
<dbReference type="InterPro" id="IPR007701">
    <property type="entry name" value="Interferon-rel_develop_reg_N"/>
</dbReference>
<comment type="similarity">
    <text evidence="1">Belongs to the IFRD family.</text>
</comment>
<dbReference type="Pfam" id="PF05004">
    <property type="entry name" value="IFRD"/>
    <property type="match status" value="1"/>
</dbReference>
<feature type="region of interest" description="Disordered" evidence="2">
    <location>
        <begin position="319"/>
        <end position="340"/>
    </location>
</feature>
<feature type="compositionally biased region" description="Low complexity" evidence="2">
    <location>
        <begin position="22"/>
        <end position="43"/>
    </location>
</feature>
<protein>
    <submittedName>
        <fullName evidence="4">IFRD domain protein</fullName>
    </submittedName>
</protein>
<dbReference type="Gene3D" id="1.25.10.10">
    <property type="entry name" value="Leucine-rich Repeat Variant"/>
    <property type="match status" value="1"/>
</dbReference>